<organism evidence="3 4">
    <name type="scientific">Kuraishia capsulata CBS 1993</name>
    <dbReference type="NCBI Taxonomy" id="1382522"/>
    <lineage>
        <taxon>Eukaryota</taxon>
        <taxon>Fungi</taxon>
        <taxon>Dikarya</taxon>
        <taxon>Ascomycota</taxon>
        <taxon>Saccharomycotina</taxon>
        <taxon>Pichiomycetes</taxon>
        <taxon>Pichiales</taxon>
        <taxon>Pichiaceae</taxon>
        <taxon>Kuraishia</taxon>
    </lineage>
</organism>
<feature type="compositionally biased region" description="Acidic residues" evidence="2">
    <location>
        <begin position="147"/>
        <end position="159"/>
    </location>
</feature>
<dbReference type="GeneID" id="34522864"/>
<dbReference type="SMART" id="SM00268">
    <property type="entry name" value="ACTIN"/>
    <property type="match status" value="1"/>
</dbReference>
<dbReference type="Proteomes" id="UP000019384">
    <property type="component" value="Unassembled WGS sequence"/>
</dbReference>
<feature type="region of interest" description="Disordered" evidence="2">
    <location>
        <begin position="141"/>
        <end position="161"/>
    </location>
</feature>
<dbReference type="Gene3D" id="3.90.640.10">
    <property type="entry name" value="Actin, Chain A, domain 4"/>
    <property type="match status" value="1"/>
</dbReference>
<evidence type="ECO:0000313" key="4">
    <source>
        <dbReference type="Proteomes" id="UP000019384"/>
    </source>
</evidence>
<comment type="similarity">
    <text evidence="1">Belongs to the actin family.</text>
</comment>
<dbReference type="OrthoDB" id="5572108at2759"/>
<evidence type="ECO:0000313" key="3">
    <source>
        <dbReference type="EMBL" id="CDK29491.1"/>
    </source>
</evidence>
<protein>
    <submittedName>
        <fullName evidence="3">Uncharacterized protein</fullName>
    </submittedName>
</protein>
<dbReference type="InterPro" id="IPR004000">
    <property type="entry name" value="Actin"/>
</dbReference>
<dbReference type="GO" id="GO:0006312">
    <property type="term" value="P:mitotic recombination"/>
    <property type="evidence" value="ECO:0007669"/>
    <property type="project" value="EnsemblFungi"/>
</dbReference>
<dbReference type="HOGENOM" id="CLU_006974_0_1_1"/>
<feature type="region of interest" description="Disordered" evidence="2">
    <location>
        <begin position="1"/>
        <end position="74"/>
    </location>
</feature>
<dbReference type="STRING" id="1382522.W6MRV7"/>
<feature type="compositionally biased region" description="Low complexity" evidence="2">
    <location>
        <begin position="1"/>
        <end position="12"/>
    </location>
</feature>
<reference evidence="3" key="1">
    <citation type="submission" date="2013-12" db="EMBL/GenBank/DDBJ databases">
        <authorList>
            <person name="Genoscope - CEA"/>
        </authorList>
    </citation>
    <scope>NUCLEOTIDE SEQUENCE</scope>
    <source>
        <strain evidence="3">CBS 1993</strain>
    </source>
</reference>
<evidence type="ECO:0000256" key="2">
    <source>
        <dbReference type="SAM" id="MobiDB-lite"/>
    </source>
</evidence>
<name>W6MRV7_9ASCO</name>
<dbReference type="Pfam" id="PF00022">
    <property type="entry name" value="Actin"/>
    <property type="match status" value="1"/>
</dbReference>
<dbReference type="AlphaFoldDB" id="W6MRV7"/>
<gene>
    <name evidence="3" type="ORF">KUCA_T00005479001</name>
</gene>
<dbReference type="GO" id="GO:0003729">
    <property type="term" value="F:mRNA binding"/>
    <property type="evidence" value="ECO:0007669"/>
    <property type="project" value="EnsemblFungi"/>
</dbReference>
<dbReference type="GO" id="GO:0006338">
    <property type="term" value="P:chromatin remodeling"/>
    <property type="evidence" value="ECO:0007669"/>
    <property type="project" value="EnsemblFungi"/>
</dbReference>
<reference evidence="3" key="2">
    <citation type="submission" date="2014-02" db="EMBL/GenBank/DDBJ databases">
        <title>Complete DNA sequence of /Kuraishia capsulata/ illustrates novel genomic features among budding yeasts (/Saccharomycotina/).</title>
        <authorList>
            <person name="Morales L."/>
            <person name="Noel B."/>
            <person name="Porcel B."/>
            <person name="Marcet-Houben M."/>
            <person name="Hullo M-F."/>
            <person name="Sacerdot C."/>
            <person name="Tekaia F."/>
            <person name="Leh-Louis V."/>
            <person name="Despons L."/>
            <person name="Khanna V."/>
            <person name="Aury J-M."/>
            <person name="Barbe V."/>
            <person name="Couloux A."/>
            <person name="Labadie K."/>
            <person name="Pelletier E."/>
            <person name="Souciet J-L."/>
            <person name="Boekhout T."/>
            <person name="Gabaldon T."/>
            <person name="Wincker P."/>
            <person name="Dujon B."/>
        </authorList>
    </citation>
    <scope>NUCLEOTIDE SEQUENCE</scope>
    <source>
        <strain evidence="3">CBS 1993</strain>
    </source>
</reference>
<accession>W6MRV7</accession>
<dbReference type="GO" id="GO:0006302">
    <property type="term" value="P:double-strand break repair"/>
    <property type="evidence" value="ECO:0007669"/>
    <property type="project" value="EnsemblFungi"/>
</dbReference>
<dbReference type="CDD" id="cd10206">
    <property type="entry name" value="ASKHA_NBD_Arp8-like"/>
    <property type="match status" value="1"/>
</dbReference>
<dbReference type="InterPro" id="IPR043129">
    <property type="entry name" value="ATPase_NBD"/>
</dbReference>
<feature type="compositionally biased region" description="Acidic residues" evidence="2">
    <location>
        <begin position="17"/>
        <end position="37"/>
    </location>
</feature>
<dbReference type="SUPFAM" id="SSF53067">
    <property type="entry name" value="Actin-like ATPase domain"/>
    <property type="match status" value="2"/>
</dbReference>
<dbReference type="Gene3D" id="3.30.420.40">
    <property type="match status" value="1"/>
</dbReference>
<dbReference type="RefSeq" id="XP_022461476.1">
    <property type="nucleotide sequence ID" value="XM_022600678.1"/>
</dbReference>
<dbReference type="EMBL" id="HG793130">
    <property type="protein sequence ID" value="CDK29491.1"/>
    <property type="molecule type" value="Genomic_DNA"/>
</dbReference>
<sequence>MSSPSSLLSTPLVEALQDTDDPPSETPLPEEDVEDINVSEKRANPESETLPAAKRKAKTTKIPSDILQKRREGRARAMASLQNKLNELGIKRTDVENDLVFSSIPTIPLINQKNYYTDYLKKDDQFKMTRKLKNLSSIKEKLTSPDVEAEDEQEGDDDEKSQTIVLHPGSSTIRVGLASDVDPHLVPNLIAYQKKSETSQTFERDPKREVVNGDITVDDPDFTKTGKIITSNFKERMKYYKRRILPNSQDTCYNFNKRQQPEIIPEHNDVHRIDYTNPDAKFIVGEEVLKLKDESNWVIRSPFDSGKFHDLSSFYSSFQEILADVENMLSSIITDILEIDPKKISNYNCVLVIPNLFDKTYVETMCFLLLNSLKIGNISVIQEGISATFGSGISSGCIVDIGAATTKICCVDEGMILPNSQVELSYGGNDITRALVKMLLNNQFPYGDIDLNDLSDWNLANELKEKYSTFQDADIAVQMYGFVSRKANQPSKKYEYKLFEELMIPAMGLFYPDFFKDGSDQRRVLGKKSSAQKEVDVLNSSRVLPKHSDYVSGTYDNPVSKLQQFEQLGKLITLMEDDAVLKTLKNIDDENFQVSDDASDEKLNYTPLDLAIIESITCASFNDKNRMKRLYESVLLVGGSSLFNGLDLILIDRIHIWRSKLLSSNLLDDIVKQYEDEVTPAVQNMLINSTAVPIEILSSSKEVNPSSMIWKGGCVYSRLKIINELWISLDDWDMLGSRCLNQTCLFNY</sequence>
<proteinExistence type="inferred from homology"/>
<dbReference type="Gene3D" id="3.30.420.580">
    <property type="match status" value="1"/>
</dbReference>
<dbReference type="PANTHER" id="PTHR11937">
    <property type="entry name" value="ACTIN"/>
    <property type="match status" value="1"/>
</dbReference>
<keyword evidence="4" id="KW-1185">Reference proteome</keyword>
<evidence type="ECO:0000256" key="1">
    <source>
        <dbReference type="RuleBase" id="RU000487"/>
    </source>
</evidence>
<dbReference type="GO" id="GO:0031011">
    <property type="term" value="C:Ino80 complex"/>
    <property type="evidence" value="ECO:0007669"/>
    <property type="project" value="EnsemblFungi"/>
</dbReference>